<accession>A0AA38FS32</accession>
<feature type="compositionally biased region" description="Acidic residues" evidence="1">
    <location>
        <begin position="301"/>
        <end position="319"/>
    </location>
</feature>
<dbReference type="Proteomes" id="UP000824469">
    <property type="component" value="Unassembled WGS sequence"/>
</dbReference>
<feature type="non-terminal residue" evidence="2">
    <location>
        <position position="334"/>
    </location>
</feature>
<gene>
    <name evidence="2" type="ORF">KI387_037070</name>
</gene>
<feature type="region of interest" description="Disordered" evidence="1">
    <location>
        <begin position="38"/>
        <end position="133"/>
    </location>
</feature>
<feature type="compositionally biased region" description="Acidic residues" evidence="1">
    <location>
        <begin position="166"/>
        <end position="184"/>
    </location>
</feature>
<feature type="region of interest" description="Disordered" evidence="1">
    <location>
        <begin position="284"/>
        <end position="334"/>
    </location>
</feature>
<feature type="compositionally biased region" description="Polar residues" evidence="1">
    <location>
        <begin position="111"/>
        <end position="121"/>
    </location>
</feature>
<reference evidence="2 3" key="1">
    <citation type="journal article" date="2021" name="Nat. Plants">
        <title>The Taxus genome provides insights into paclitaxel biosynthesis.</title>
        <authorList>
            <person name="Xiong X."/>
            <person name="Gou J."/>
            <person name="Liao Q."/>
            <person name="Li Y."/>
            <person name="Zhou Q."/>
            <person name="Bi G."/>
            <person name="Li C."/>
            <person name="Du R."/>
            <person name="Wang X."/>
            <person name="Sun T."/>
            <person name="Guo L."/>
            <person name="Liang H."/>
            <person name="Lu P."/>
            <person name="Wu Y."/>
            <person name="Zhang Z."/>
            <person name="Ro D.K."/>
            <person name="Shang Y."/>
            <person name="Huang S."/>
            <person name="Yan J."/>
        </authorList>
    </citation>
    <scope>NUCLEOTIDE SEQUENCE [LARGE SCALE GENOMIC DNA]</scope>
    <source>
        <strain evidence="2">Ta-2019</strain>
    </source>
</reference>
<evidence type="ECO:0000313" key="2">
    <source>
        <dbReference type="EMBL" id="KAH9309159.1"/>
    </source>
</evidence>
<dbReference type="PANTHER" id="PTHR34546">
    <property type="entry name" value="OS06G0153600 PROTEIN"/>
    <property type="match status" value="1"/>
</dbReference>
<dbReference type="AlphaFoldDB" id="A0AA38FS32"/>
<sequence length="334" mass="36910">MYNPPPYATGFLTPKAVPHSEQSLIEEVRFLHSLWRQGPPLKRSRGDNPPLSEGNSNQSKLEAASDKKKRQREAKKQQKKAKKLPTEILPETLDGFEKADDGNWNPASVWDTENPSSQPEWTSVLPKSEAKPLTDEEQIQFTHLRLQQKAARAFKEFLTNGREDESSSSESEDDVEEDDKDSDDGGAPSGALAKEANAHEFFDKLFGEDEDLKRFYEQSCNCGAFECLVCAAIGAKVGKKFPDCVSLIQHAMKILRTKKKAAHRGYGRAICGLLGWSSDRLPSLPKTDSEMIPRGCIPPPDEAEAQGAEEGDNVEETDSDGNTTASDDNDANVE</sequence>
<dbReference type="PANTHER" id="PTHR34546:SF3">
    <property type="entry name" value="OS06G0153600 PROTEIN"/>
    <property type="match status" value="1"/>
</dbReference>
<evidence type="ECO:0000256" key="1">
    <source>
        <dbReference type="SAM" id="MobiDB-lite"/>
    </source>
</evidence>
<name>A0AA38FS32_TAXCH</name>
<feature type="region of interest" description="Disordered" evidence="1">
    <location>
        <begin position="158"/>
        <end position="193"/>
    </location>
</feature>
<evidence type="ECO:0000313" key="3">
    <source>
        <dbReference type="Proteomes" id="UP000824469"/>
    </source>
</evidence>
<organism evidence="2 3">
    <name type="scientific">Taxus chinensis</name>
    <name type="common">Chinese yew</name>
    <name type="synonym">Taxus wallichiana var. chinensis</name>
    <dbReference type="NCBI Taxonomy" id="29808"/>
    <lineage>
        <taxon>Eukaryota</taxon>
        <taxon>Viridiplantae</taxon>
        <taxon>Streptophyta</taxon>
        <taxon>Embryophyta</taxon>
        <taxon>Tracheophyta</taxon>
        <taxon>Spermatophyta</taxon>
        <taxon>Pinopsida</taxon>
        <taxon>Pinidae</taxon>
        <taxon>Conifers II</taxon>
        <taxon>Cupressales</taxon>
        <taxon>Taxaceae</taxon>
        <taxon>Taxus</taxon>
    </lineage>
</organism>
<comment type="caution">
    <text evidence="2">The sequence shown here is derived from an EMBL/GenBank/DDBJ whole genome shotgun (WGS) entry which is preliminary data.</text>
</comment>
<protein>
    <submittedName>
        <fullName evidence="2">Uncharacterized protein</fullName>
    </submittedName>
</protein>
<proteinExistence type="predicted"/>
<dbReference type="EMBL" id="JAHRHJ020000007">
    <property type="protein sequence ID" value="KAH9309159.1"/>
    <property type="molecule type" value="Genomic_DNA"/>
</dbReference>
<keyword evidence="3" id="KW-1185">Reference proteome</keyword>
<dbReference type="OMA" id="SGPEWPL"/>
<feature type="compositionally biased region" description="Basic residues" evidence="1">
    <location>
        <begin position="67"/>
        <end position="83"/>
    </location>
</feature>